<feature type="binding site" evidence="4 6">
    <location>
        <position position="98"/>
    </location>
    <ligand>
        <name>substrate</name>
    </ligand>
</feature>
<name>A0A0R2L8V3_9LACO</name>
<dbReference type="GO" id="GO:0006094">
    <property type="term" value="P:gluconeogenesis"/>
    <property type="evidence" value="ECO:0007669"/>
    <property type="project" value="UniProtKB-UniRule"/>
</dbReference>
<dbReference type="EMBL" id="JQCN01000051">
    <property type="protein sequence ID" value="KRN98178.1"/>
    <property type="molecule type" value="Genomic_DNA"/>
</dbReference>
<dbReference type="Proteomes" id="UP000051886">
    <property type="component" value="Unassembled WGS sequence"/>
</dbReference>
<feature type="binding site" evidence="4 6">
    <location>
        <begin position="21"/>
        <end position="22"/>
    </location>
    <ligand>
        <name>substrate</name>
    </ligand>
</feature>
<dbReference type="OrthoDB" id="9781415at2"/>
<evidence type="ECO:0000256" key="2">
    <source>
        <dbReference type="ARBA" id="ARBA00023152"/>
    </source>
</evidence>
<evidence type="ECO:0000256" key="1">
    <source>
        <dbReference type="ARBA" id="ARBA00006717"/>
    </source>
</evidence>
<keyword evidence="10" id="KW-1185">Reference proteome</keyword>
<dbReference type="RefSeq" id="WP_017867259.1">
    <property type="nucleotide sequence ID" value="NZ_BJYB01000011.1"/>
</dbReference>
<evidence type="ECO:0000256" key="4">
    <source>
        <dbReference type="HAMAP-Rule" id="MF_01039"/>
    </source>
</evidence>
<feature type="binding site" evidence="4 6">
    <location>
        <begin position="8"/>
        <end position="15"/>
    </location>
    <ligand>
        <name>substrate</name>
    </ligand>
</feature>
<evidence type="ECO:0000256" key="3">
    <source>
        <dbReference type="ARBA" id="ARBA00023235"/>
    </source>
</evidence>
<dbReference type="InterPro" id="IPR005952">
    <property type="entry name" value="Phosphogly_mut1"/>
</dbReference>
<organism evidence="9 10">
    <name type="scientific">Ligilactobacillus pobuzihii</name>
    <dbReference type="NCBI Taxonomy" id="449659"/>
    <lineage>
        <taxon>Bacteria</taxon>
        <taxon>Bacillati</taxon>
        <taxon>Bacillota</taxon>
        <taxon>Bacilli</taxon>
        <taxon>Lactobacillales</taxon>
        <taxon>Lactobacillaceae</taxon>
        <taxon>Ligilactobacillus</taxon>
    </lineage>
</organism>
<dbReference type="EC" id="5.4.2.11" evidence="4 8"/>
<feature type="binding site" evidence="4 6">
    <location>
        <position position="60"/>
    </location>
    <ligand>
        <name>substrate</name>
    </ligand>
</feature>
<dbReference type="UniPathway" id="UPA00109">
    <property type="reaction ID" value="UER00186"/>
</dbReference>
<feature type="site" description="Transition state stabilizer" evidence="4 7">
    <location>
        <position position="177"/>
    </location>
</feature>
<dbReference type="SUPFAM" id="SSF53254">
    <property type="entry name" value="Phosphoglycerate mutase-like"/>
    <property type="match status" value="1"/>
</dbReference>
<dbReference type="PANTHER" id="PTHR11931">
    <property type="entry name" value="PHOSPHOGLYCERATE MUTASE"/>
    <property type="match status" value="1"/>
</dbReference>
<feature type="binding site" evidence="4 6">
    <location>
        <begin position="114"/>
        <end position="115"/>
    </location>
    <ligand>
        <name>substrate</name>
    </ligand>
</feature>
<protein>
    <recommendedName>
        <fullName evidence="4 8">2,3-bisphosphoglycerate-dependent phosphoglycerate mutase</fullName>
        <shortName evidence="4">BPG-dependent PGAM</shortName>
        <shortName evidence="4">PGAM</shortName>
        <shortName evidence="4">Phosphoglyceromutase</shortName>
        <shortName evidence="4">dPGM</shortName>
        <ecNumber evidence="4 8">5.4.2.11</ecNumber>
    </recommendedName>
</protein>
<dbReference type="GO" id="GO:0006096">
    <property type="term" value="P:glycolytic process"/>
    <property type="evidence" value="ECO:0007669"/>
    <property type="project" value="UniProtKB-UniRule"/>
</dbReference>
<dbReference type="InterPro" id="IPR013078">
    <property type="entry name" value="His_Pase_superF_clade-1"/>
</dbReference>
<comment type="pathway">
    <text evidence="4 8">Carbohydrate degradation; glycolysis; pyruvate from D-glyceraldehyde 3-phosphate: step 3/5.</text>
</comment>
<dbReference type="NCBIfam" id="TIGR01258">
    <property type="entry name" value="pgm_1"/>
    <property type="match status" value="1"/>
</dbReference>
<evidence type="ECO:0000256" key="8">
    <source>
        <dbReference type="RuleBase" id="RU004512"/>
    </source>
</evidence>
<accession>A0A0R2L8V3</accession>
<feature type="active site" description="Tele-phosphohistidine intermediate" evidence="4 5">
    <location>
        <position position="9"/>
    </location>
</feature>
<dbReference type="STRING" id="449659.IV66_GL002118"/>
<comment type="function">
    <text evidence="4 8">Catalyzes the interconversion of 2-phosphoglycerate and 3-phosphoglycerate.</text>
</comment>
<comment type="catalytic activity">
    <reaction evidence="4 8">
        <text>(2R)-2-phosphoglycerate = (2R)-3-phosphoglycerate</text>
        <dbReference type="Rhea" id="RHEA:15901"/>
        <dbReference type="ChEBI" id="CHEBI:58272"/>
        <dbReference type="ChEBI" id="CHEBI:58289"/>
        <dbReference type="EC" id="5.4.2.11"/>
    </reaction>
</comment>
<dbReference type="PROSITE" id="PS00175">
    <property type="entry name" value="PG_MUTASE"/>
    <property type="match status" value="1"/>
</dbReference>
<evidence type="ECO:0000313" key="9">
    <source>
        <dbReference type="EMBL" id="KRN98178.1"/>
    </source>
</evidence>
<keyword evidence="3 4" id="KW-0413">Isomerase</keyword>
<dbReference type="GO" id="GO:0004619">
    <property type="term" value="F:phosphoglycerate mutase activity"/>
    <property type="evidence" value="ECO:0007669"/>
    <property type="project" value="UniProtKB-UniRule"/>
</dbReference>
<feature type="binding site" evidence="4 6">
    <location>
        <begin position="87"/>
        <end position="90"/>
    </location>
    <ligand>
        <name>substrate</name>
    </ligand>
</feature>
<dbReference type="AlphaFoldDB" id="A0A0R2L8V3"/>
<evidence type="ECO:0000256" key="5">
    <source>
        <dbReference type="PIRSR" id="PIRSR613078-1"/>
    </source>
</evidence>
<comment type="similarity">
    <text evidence="1 4">Belongs to the phosphoglycerate mutase family. BPG-dependent PGAM subfamily.</text>
</comment>
<evidence type="ECO:0000256" key="7">
    <source>
        <dbReference type="PIRSR" id="PIRSR613078-3"/>
    </source>
</evidence>
<dbReference type="HAMAP" id="MF_01039">
    <property type="entry name" value="PGAM_GpmA"/>
    <property type="match status" value="1"/>
</dbReference>
<keyword evidence="4" id="KW-0312">Gluconeogenesis</keyword>
<reference evidence="9 10" key="1">
    <citation type="journal article" date="2015" name="Genome Announc.">
        <title>Expanding the biotechnology potential of lactobacilli through comparative genomics of 213 strains and associated genera.</title>
        <authorList>
            <person name="Sun Z."/>
            <person name="Harris H.M."/>
            <person name="McCann A."/>
            <person name="Guo C."/>
            <person name="Argimon S."/>
            <person name="Zhang W."/>
            <person name="Yang X."/>
            <person name="Jeffery I.B."/>
            <person name="Cooney J.C."/>
            <person name="Kagawa T.F."/>
            <person name="Liu W."/>
            <person name="Song Y."/>
            <person name="Salvetti E."/>
            <person name="Wrobel A."/>
            <person name="Rasinkangas P."/>
            <person name="Parkhill J."/>
            <person name="Rea M.C."/>
            <person name="O'Sullivan O."/>
            <person name="Ritari J."/>
            <person name="Douillard F.P."/>
            <person name="Paul Ross R."/>
            <person name="Yang R."/>
            <person name="Briner A.E."/>
            <person name="Felis G.E."/>
            <person name="de Vos W.M."/>
            <person name="Barrangou R."/>
            <person name="Klaenhammer T.R."/>
            <person name="Caufield P.W."/>
            <person name="Cui Y."/>
            <person name="Zhang H."/>
            <person name="O'Toole P.W."/>
        </authorList>
    </citation>
    <scope>NUCLEOTIDE SEQUENCE [LARGE SCALE GENOMIC DNA]</scope>
    <source>
        <strain evidence="9 10">NBRC 103219</strain>
    </source>
</reference>
<feature type="active site" description="Proton donor/acceptor" evidence="4 5">
    <location>
        <position position="87"/>
    </location>
</feature>
<evidence type="ECO:0000313" key="10">
    <source>
        <dbReference type="Proteomes" id="UP000051886"/>
    </source>
</evidence>
<dbReference type="Pfam" id="PF00300">
    <property type="entry name" value="His_Phos_1"/>
    <property type="match status" value="1"/>
</dbReference>
<dbReference type="InterPro" id="IPR001345">
    <property type="entry name" value="PG/BPGM_mutase_AS"/>
</dbReference>
<dbReference type="InterPro" id="IPR029033">
    <property type="entry name" value="His_PPase_superfam"/>
</dbReference>
<comment type="caution">
    <text evidence="4">Lacks conserved residue(s) required for the propagation of feature annotation.</text>
</comment>
<keyword evidence="2 4" id="KW-0324">Glycolysis</keyword>
<dbReference type="PATRIC" id="fig|449659.4.peg.2175"/>
<dbReference type="SMART" id="SM00855">
    <property type="entry name" value="PGAM"/>
    <property type="match status" value="1"/>
</dbReference>
<dbReference type="CDD" id="cd07067">
    <property type="entry name" value="HP_PGM_like"/>
    <property type="match status" value="1"/>
</dbReference>
<sequence>MSKLVLLRHGQSLANKVNEYTGWSDSPLTDYGVKQAHVAGKLLRSQQLEFADLHTSVLVRAIKTANIVLDELHQSYIPIHKTWRLNERHYGSLRGWNKDDTRKIFGAQQVALWRRSYYAVPPKLDFPVLDRRYANLPESSLPLAESLKMASARIVPYWTDTIAPQLMDGKNQLVVAHGSTLRAMIKFIERISDKDIDGVEVANGEPIIYTFDEKMNLTDKTIVTD</sequence>
<dbReference type="Gene3D" id="3.40.50.1240">
    <property type="entry name" value="Phosphoglycerate mutase-like"/>
    <property type="match status" value="1"/>
</dbReference>
<comment type="caution">
    <text evidence="9">The sequence shown here is derived from an EMBL/GenBank/DDBJ whole genome shotgun (WGS) entry which is preliminary data.</text>
</comment>
<gene>
    <name evidence="4" type="primary">gpmA</name>
    <name evidence="9" type="ORF">IV66_GL002118</name>
</gene>
<proteinExistence type="inferred from homology"/>
<evidence type="ECO:0000256" key="6">
    <source>
        <dbReference type="PIRSR" id="PIRSR613078-2"/>
    </source>
</evidence>